<evidence type="ECO:0000313" key="7">
    <source>
        <dbReference type="EMBL" id="SOY29797.1"/>
    </source>
</evidence>
<dbReference type="InterPro" id="IPR000111">
    <property type="entry name" value="Glyco_hydro_27/36_CS"/>
</dbReference>
<dbReference type="FunFam" id="3.20.20.70:FF:000197">
    <property type="entry name" value="Alpha-galactosidase"/>
    <property type="match status" value="1"/>
</dbReference>
<dbReference type="EMBL" id="OFSM01000012">
    <property type="protein sequence ID" value="SOY29797.1"/>
    <property type="molecule type" value="Genomic_DNA"/>
</dbReference>
<evidence type="ECO:0000259" key="6">
    <source>
        <dbReference type="Pfam" id="PF17801"/>
    </source>
</evidence>
<dbReference type="InterPro" id="IPR017853">
    <property type="entry name" value="GH"/>
</dbReference>
<keyword evidence="4 5" id="KW-0326">Glycosidase</keyword>
<dbReference type="RefSeq" id="WP_103239886.1">
    <property type="nucleotide sequence ID" value="NZ_JANJZD010000011.1"/>
</dbReference>
<dbReference type="PROSITE" id="PS00512">
    <property type="entry name" value="ALPHA_GALACTOSIDASE"/>
    <property type="match status" value="1"/>
</dbReference>
<dbReference type="GO" id="GO:0005975">
    <property type="term" value="P:carbohydrate metabolic process"/>
    <property type="evidence" value="ECO:0007669"/>
    <property type="project" value="InterPro"/>
</dbReference>
<dbReference type="CDD" id="cd14792">
    <property type="entry name" value="GH27"/>
    <property type="match status" value="1"/>
</dbReference>
<dbReference type="SUPFAM" id="SSF51445">
    <property type="entry name" value="(Trans)glycosidases"/>
    <property type="match status" value="1"/>
</dbReference>
<dbReference type="InterPro" id="IPR013780">
    <property type="entry name" value="Glyco_hydro_b"/>
</dbReference>
<gene>
    <name evidence="7" type="primary">agaA_1</name>
    <name evidence="7" type="ORF">AMURIS_02518</name>
</gene>
<evidence type="ECO:0000256" key="1">
    <source>
        <dbReference type="ARBA" id="ARBA00009743"/>
    </source>
</evidence>
<evidence type="ECO:0000256" key="3">
    <source>
        <dbReference type="ARBA" id="ARBA00022801"/>
    </source>
</evidence>
<dbReference type="AlphaFoldDB" id="A0A2K4ZH51"/>
<dbReference type="GO" id="GO:0004557">
    <property type="term" value="F:alpha-galactosidase activity"/>
    <property type="evidence" value="ECO:0007669"/>
    <property type="project" value="UniProtKB-EC"/>
</dbReference>
<dbReference type="PRINTS" id="PR00740">
    <property type="entry name" value="GLHYDRLASE27"/>
</dbReference>
<dbReference type="EC" id="3.2.1.22" evidence="5"/>
<dbReference type="InterPro" id="IPR013785">
    <property type="entry name" value="Aldolase_TIM"/>
</dbReference>
<feature type="domain" description="Alpha galactosidase C-terminal" evidence="6">
    <location>
        <begin position="294"/>
        <end position="370"/>
    </location>
</feature>
<accession>A0A2K4ZH51</accession>
<dbReference type="SUPFAM" id="SSF51011">
    <property type="entry name" value="Glycosyl hydrolase domain"/>
    <property type="match status" value="1"/>
</dbReference>
<comment type="similarity">
    <text evidence="1 5">Belongs to the glycosyl hydrolase 27 family.</text>
</comment>
<dbReference type="Pfam" id="PF16499">
    <property type="entry name" value="Melibiase_2"/>
    <property type="match status" value="1"/>
</dbReference>
<reference evidence="7 8" key="1">
    <citation type="submission" date="2018-01" db="EMBL/GenBank/DDBJ databases">
        <authorList>
            <person name="Gaut B.S."/>
            <person name="Morton B.R."/>
            <person name="Clegg M.T."/>
            <person name="Duvall M.R."/>
        </authorList>
    </citation>
    <scope>NUCLEOTIDE SEQUENCE [LARGE SCALE GENOMIC DNA]</scope>
    <source>
        <strain evidence="7">GP69</strain>
    </source>
</reference>
<dbReference type="PANTHER" id="PTHR11452">
    <property type="entry name" value="ALPHA-GALACTOSIDASE/ALPHA-N-ACETYLGALACTOSAMINIDASE"/>
    <property type="match status" value="1"/>
</dbReference>
<organism evidence="7 8">
    <name type="scientific">Acetatifactor muris</name>
    <dbReference type="NCBI Taxonomy" id="879566"/>
    <lineage>
        <taxon>Bacteria</taxon>
        <taxon>Bacillati</taxon>
        <taxon>Bacillota</taxon>
        <taxon>Clostridia</taxon>
        <taxon>Lachnospirales</taxon>
        <taxon>Lachnospiraceae</taxon>
        <taxon>Acetatifactor</taxon>
    </lineage>
</organism>
<evidence type="ECO:0000256" key="5">
    <source>
        <dbReference type="RuleBase" id="RU361168"/>
    </source>
</evidence>
<dbReference type="PANTHER" id="PTHR11452:SF75">
    <property type="entry name" value="ALPHA-GALACTOSIDASE MEL1"/>
    <property type="match status" value="1"/>
</dbReference>
<name>A0A2K4ZH51_9FIRM</name>
<keyword evidence="8" id="KW-1185">Reference proteome</keyword>
<dbReference type="Gene3D" id="3.20.20.70">
    <property type="entry name" value="Aldolase class I"/>
    <property type="match status" value="1"/>
</dbReference>
<keyword evidence="5" id="KW-1015">Disulfide bond</keyword>
<dbReference type="InterPro" id="IPR041233">
    <property type="entry name" value="Melibiase_C"/>
</dbReference>
<protein>
    <recommendedName>
        <fullName evidence="5">Alpha-galactosidase</fullName>
        <ecNumber evidence="5">3.2.1.22</ecNumber>
    </recommendedName>
    <alternativeName>
        <fullName evidence="5">Melibiase</fullName>
    </alternativeName>
</protein>
<evidence type="ECO:0000313" key="8">
    <source>
        <dbReference type="Proteomes" id="UP000236311"/>
    </source>
</evidence>
<evidence type="ECO:0000256" key="2">
    <source>
        <dbReference type="ARBA" id="ARBA00022729"/>
    </source>
</evidence>
<keyword evidence="3 5" id="KW-0378">Hydrolase</keyword>
<dbReference type="Proteomes" id="UP000236311">
    <property type="component" value="Unassembled WGS sequence"/>
</dbReference>
<proteinExistence type="inferred from homology"/>
<dbReference type="InterPro" id="IPR002241">
    <property type="entry name" value="Glyco_hydro_27"/>
</dbReference>
<comment type="catalytic activity">
    <reaction evidence="5">
        <text>Hydrolysis of terminal, non-reducing alpha-D-galactose residues in alpha-D-galactosides, including galactose oligosaccharides, galactomannans and galactolipids.</text>
        <dbReference type="EC" id="3.2.1.22"/>
    </reaction>
</comment>
<dbReference type="Gene3D" id="2.60.40.1180">
    <property type="entry name" value="Golgi alpha-mannosidase II"/>
    <property type="match status" value="1"/>
</dbReference>
<dbReference type="OrthoDB" id="9807519at2"/>
<keyword evidence="2" id="KW-0732">Signal</keyword>
<evidence type="ECO:0000256" key="4">
    <source>
        <dbReference type="ARBA" id="ARBA00023295"/>
    </source>
</evidence>
<dbReference type="Pfam" id="PF17801">
    <property type="entry name" value="Melibiase_C"/>
    <property type="match status" value="1"/>
</dbReference>
<sequence length="376" mass="42333">MVKLTPPMGWNSWNTFGEKISEKLILETADVMAENGLLECGYDYLVIDDCWSLKERDKTGRLVPDPEKFPGGMKAVADYVHSKGLKFGMYSCAGNLTCAGYPGSYEHEFIDAETFAGWGVDFLKYDYCYHSPIVAGKYLYRRMGLALENCGRDILFSACSWGADETHEWIKESAAGMWRSTGDIFDTWESVKKLIKQQEKLHPYNGVGCFNDMDMLIVGMYGKGNVGLKGCTDVQYKTHYSVWALLGSPLMIGCDIRNMNEETRKILMNRELIRINQDPLCRQPVKLTGIWSGEDMVMYARMLSDGDIAIGLFNLSEGKSAGRFNLDELGLPMSTGKTLEMTEVWTGEKFTVKNSTVARNLEAYDCEVFRARVVGQ</sequence>